<evidence type="ECO:0000313" key="5">
    <source>
        <dbReference type="EMBL" id="MDT0674978.1"/>
    </source>
</evidence>
<comment type="caution">
    <text evidence="5">The sequence shown here is derived from an EMBL/GenBank/DDBJ whole genome shotgun (WGS) entry which is preliminary data.</text>
</comment>
<keyword evidence="1" id="KW-0805">Transcription regulation</keyword>
<organism evidence="5 6">
    <name type="scientific">Autumnicola musiva</name>
    <dbReference type="NCBI Taxonomy" id="3075589"/>
    <lineage>
        <taxon>Bacteria</taxon>
        <taxon>Pseudomonadati</taxon>
        <taxon>Bacteroidota</taxon>
        <taxon>Flavobacteriia</taxon>
        <taxon>Flavobacteriales</taxon>
        <taxon>Flavobacteriaceae</taxon>
        <taxon>Autumnicola</taxon>
    </lineage>
</organism>
<dbReference type="PANTHER" id="PTHR43280">
    <property type="entry name" value="ARAC-FAMILY TRANSCRIPTIONAL REGULATOR"/>
    <property type="match status" value="1"/>
</dbReference>
<feature type="domain" description="HTH araC/xylS-type" evidence="4">
    <location>
        <begin position="74"/>
        <end position="177"/>
    </location>
</feature>
<evidence type="ECO:0000259" key="4">
    <source>
        <dbReference type="PROSITE" id="PS01124"/>
    </source>
</evidence>
<evidence type="ECO:0000256" key="1">
    <source>
        <dbReference type="ARBA" id="ARBA00023015"/>
    </source>
</evidence>
<keyword evidence="6" id="KW-1185">Reference proteome</keyword>
<dbReference type="SMART" id="SM00342">
    <property type="entry name" value="HTH_ARAC"/>
    <property type="match status" value="1"/>
</dbReference>
<dbReference type="Gene3D" id="1.10.10.60">
    <property type="entry name" value="Homeodomain-like"/>
    <property type="match status" value="2"/>
</dbReference>
<protein>
    <submittedName>
        <fullName evidence="5">Helix-turn-helix domain-containing protein</fullName>
    </submittedName>
</protein>
<evidence type="ECO:0000256" key="2">
    <source>
        <dbReference type="ARBA" id="ARBA00023125"/>
    </source>
</evidence>
<dbReference type="PROSITE" id="PS00041">
    <property type="entry name" value="HTH_ARAC_FAMILY_1"/>
    <property type="match status" value="1"/>
</dbReference>
<dbReference type="RefSeq" id="WP_311501426.1">
    <property type="nucleotide sequence ID" value="NZ_JAVRHK010000001.1"/>
</dbReference>
<dbReference type="InterPro" id="IPR018062">
    <property type="entry name" value="HTH_AraC-typ_CS"/>
</dbReference>
<dbReference type="PRINTS" id="PR00032">
    <property type="entry name" value="HTHARAC"/>
</dbReference>
<dbReference type="InterPro" id="IPR020449">
    <property type="entry name" value="Tscrpt_reg_AraC-type_HTH"/>
</dbReference>
<reference evidence="5 6" key="1">
    <citation type="submission" date="2023-09" db="EMBL/GenBank/DDBJ databases">
        <authorList>
            <person name="Rey-Velasco X."/>
        </authorList>
    </citation>
    <scope>NUCLEOTIDE SEQUENCE [LARGE SCALE GENOMIC DNA]</scope>
    <source>
        <strain evidence="5 6">F117</strain>
    </source>
</reference>
<proteinExistence type="predicted"/>
<name>A0ABU3D0D4_9FLAO</name>
<dbReference type="Pfam" id="PF12833">
    <property type="entry name" value="HTH_18"/>
    <property type="match status" value="1"/>
</dbReference>
<dbReference type="EMBL" id="JAVRHK010000001">
    <property type="protein sequence ID" value="MDT0674978.1"/>
    <property type="molecule type" value="Genomic_DNA"/>
</dbReference>
<evidence type="ECO:0000313" key="6">
    <source>
        <dbReference type="Proteomes" id="UP001262582"/>
    </source>
</evidence>
<evidence type="ECO:0000256" key="3">
    <source>
        <dbReference type="ARBA" id="ARBA00023163"/>
    </source>
</evidence>
<dbReference type="PROSITE" id="PS01124">
    <property type="entry name" value="HTH_ARAC_FAMILY_2"/>
    <property type="match status" value="1"/>
</dbReference>
<dbReference type="InterPro" id="IPR009057">
    <property type="entry name" value="Homeodomain-like_sf"/>
</dbReference>
<keyword evidence="3" id="KW-0804">Transcription</keyword>
<dbReference type="Proteomes" id="UP001262582">
    <property type="component" value="Unassembled WGS sequence"/>
</dbReference>
<gene>
    <name evidence="5" type="ORF">RM539_00080</name>
</gene>
<dbReference type="PANTHER" id="PTHR43280:SF28">
    <property type="entry name" value="HTH-TYPE TRANSCRIPTIONAL ACTIVATOR RHAS"/>
    <property type="match status" value="1"/>
</dbReference>
<dbReference type="InterPro" id="IPR018060">
    <property type="entry name" value="HTH_AraC"/>
</dbReference>
<keyword evidence="2" id="KW-0238">DNA-binding</keyword>
<dbReference type="SUPFAM" id="SSF46689">
    <property type="entry name" value="Homeodomain-like"/>
    <property type="match status" value="1"/>
</dbReference>
<sequence>MKNETIQIKNVVCNRCIATVREILLRHKIPFSHITLGEAAIDRKLTAPELRMLDQEFKEVGFEILQEKNERIINNIKSIIIEQVYENEMPEEKLSRVLSDRLHYDYSHLTNLFSRYEGRSISSFQNTIRIERVKELLEYDELNISEIADCTGYSSAAYLSSSFRKSTGISPSEYRAKRVKKRNTLDSL</sequence>
<accession>A0ABU3D0D4</accession>